<keyword evidence="6" id="KW-0131">Cell cycle</keyword>
<protein>
    <submittedName>
        <fullName evidence="8">9308_t:CDS:1</fullName>
    </submittedName>
</protein>
<dbReference type="GO" id="GO:0007094">
    <property type="term" value="P:mitotic spindle assembly checkpoint signaling"/>
    <property type="evidence" value="ECO:0007669"/>
    <property type="project" value="TreeGrafter"/>
</dbReference>
<dbReference type="InterPro" id="IPR003511">
    <property type="entry name" value="HORMA_dom"/>
</dbReference>
<keyword evidence="4" id="KW-0498">Mitosis</keyword>
<evidence type="ECO:0000313" key="9">
    <source>
        <dbReference type="Proteomes" id="UP000789759"/>
    </source>
</evidence>
<dbReference type="PROSITE" id="PS50815">
    <property type="entry name" value="HORMA"/>
    <property type="match status" value="1"/>
</dbReference>
<dbReference type="Pfam" id="PF02301">
    <property type="entry name" value="HORMA"/>
    <property type="match status" value="1"/>
</dbReference>
<dbReference type="GO" id="GO:0051301">
    <property type="term" value="P:cell division"/>
    <property type="evidence" value="ECO:0007669"/>
    <property type="project" value="UniProtKB-KW"/>
</dbReference>
<comment type="caution">
    <text evidence="8">The sequence shown here is derived from an EMBL/GenBank/DDBJ whole genome shotgun (WGS) entry which is preliminary data.</text>
</comment>
<evidence type="ECO:0000256" key="6">
    <source>
        <dbReference type="ARBA" id="ARBA00023306"/>
    </source>
</evidence>
<feature type="domain" description="HORMA" evidence="7">
    <location>
        <begin position="31"/>
        <end position="216"/>
    </location>
</feature>
<dbReference type="GO" id="GO:0005737">
    <property type="term" value="C:cytoplasm"/>
    <property type="evidence" value="ECO:0007669"/>
    <property type="project" value="TreeGrafter"/>
</dbReference>
<dbReference type="OrthoDB" id="1806at2759"/>
<accession>A0A9N8WHP9</accession>
<comment type="subcellular location">
    <subcellularLocation>
        <location evidence="1">Nucleus</location>
    </subcellularLocation>
</comment>
<dbReference type="InterPro" id="IPR036570">
    <property type="entry name" value="HORMA_dom_sf"/>
</dbReference>
<sequence>MAMEVKTANRGKISLKGSTKLIVEFFGKNIIFDGIFDFFFNAKVHYSIFFQRGVYPAEDFKWVKKYGLNVLMTLDDNVKLYLKRLLNQIESWLMAGKVDKLVLAIISCETRETLERWQFEIEVIDENKTQDISIRKDKSYEEIQKEIQGIIRQITASVSFLPVLEDKCTFSILAYTDKDIEVPAEWRDGDPHLIPNAEQVRLRSFSTMVHKVHAQVAYKLGDEV</sequence>
<evidence type="ECO:0000256" key="3">
    <source>
        <dbReference type="ARBA" id="ARBA00022618"/>
    </source>
</evidence>
<keyword evidence="9" id="KW-1185">Reference proteome</keyword>
<name>A0A9N8WHP9_9GLOM</name>
<comment type="similarity">
    <text evidence="2">Belongs to the MAD2 family.</text>
</comment>
<dbReference type="PANTHER" id="PTHR11842">
    <property type="entry name" value="MITOTIC SPINDLE ASSEMBLY CHECKPOINT PROTEIN MAD2"/>
    <property type="match status" value="1"/>
</dbReference>
<gene>
    <name evidence="8" type="ORF">CPELLU_LOCUS1647</name>
</gene>
<evidence type="ECO:0000256" key="2">
    <source>
        <dbReference type="ARBA" id="ARBA00010348"/>
    </source>
</evidence>
<organism evidence="8 9">
    <name type="scientific">Cetraspora pellucida</name>
    <dbReference type="NCBI Taxonomy" id="1433469"/>
    <lineage>
        <taxon>Eukaryota</taxon>
        <taxon>Fungi</taxon>
        <taxon>Fungi incertae sedis</taxon>
        <taxon>Mucoromycota</taxon>
        <taxon>Glomeromycotina</taxon>
        <taxon>Glomeromycetes</taxon>
        <taxon>Diversisporales</taxon>
        <taxon>Gigasporaceae</taxon>
        <taxon>Cetraspora</taxon>
    </lineage>
</organism>
<keyword evidence="5" id="KW-0539">Nucleus</keyword>
<dbReference type="InterPro" id="IPR045091">
    <property type="entry name" value="Mad2-like"/>
</dbReference>
<evidence type="ECO:0000256" key="4">
    <source>
        <dbReference type="ARBA" id="ARBA00022776"/>
    </source>
</evidence>
<dbReference type="Proteomes" id="UP000789759">
    <property type="component" value="Unassembled WGS sequence"/>
</dbReference>
<evidence type="ECO:0000313" key="8">
    <source>
        <dbReference type="EMBL" id="CAG8483799.1"/>
    </source>
</evidence>
<reference evidence="8" key="1">
    <citation type="submission" date="2021-06" db="EMBL/GenBank/DDBJ databases">
        <authorList>
            <person name="Kallberg Y."/>
            <person name="Tangrot J."/>
            <person name="Rosling A."/>
        </authorList>
    </citation>
    <scope>NUCLEOTIDE SEQUENCE</scope>
    <source>
        <strain evidence="8">FL966</strain>
    </source>
</reference>
<dbReference type="GO" id="GO:0000776">
    <property type="term" value="C:kinetochore"/>
    <property type="evidence" value="ECO:0007669"/>
    <property type="project" value="TreeGrafter"/>
</dbReference>
<dbReference type="AlphaFoldDB" id="A0A9N8WHP9"/>
<proteinExistence type="inferred from homology"/>
<evidence type="ECO:0000256" key="1">
    <source>
        <dbReference type="ARBA" id="ARBA00004123"/>
    </source>
</evidence>
<dbReference type="GO" id="GO:0005654">
    <property type="term" value="C:nucleoplasm"/>
    <property type="evidence" value="ECO:0007669"/>
    <property type="project" value="TreeGrafter"/>
</dbReference>
<dbReference type="SUPFAM" id="SSF56019">
    <property type="entry name" value="The spindle assembly checkpoint protein mad2"/>
    <property type="match status" value="1"/>
</dbReference>
<dbReference type="Gene3D" id="3.30.900.10">
    <property type="entry name" value="HORMA domain"/>
    <property type="match status" value="1"/>
</dbReference>
<dbReference type="EMBL" id="CAJVQA010000637">
    <property type="protein sequence ID" value="CAG8483799.1"/>
    <property type="molecule type" value="Genomic_DNA"/>
</dbReference>
<dbReference type="PANTHER" id="PTHR11842:SF11">
    <property type="entry name" value="MITOTIC SPINDLE ASSEMBLY CHECKPOINT PROTEIN MAD2A"/>
    <property type="match status" value="1"/>
</dbReference>
<keyword evidence="3" id="KW-0132">Cell division</keyword>
<evidence type="ECO:0000256" key="5">
    <source>
        <dbReference type="ARBA" id="ARBA00023242"/>
    </source>
</evidence>
<evidence type="ECO:0000259" key="7">
    <source>
        <dbReference type="PROSITE" id="PS50815"/>
    </source>
</evidence>